<feature type="transmembrane region" description="Helical" evidence="7">
    <location>
        <begin position="211"/>
        <end position="227"/>
    </location>
</feature>
<keyword evidence="2 7" id="KW-0812">Transmembrane</keyword>
<dbReference type="AlphaFoldDB" id="A0A3G9IXF4"/>
<name>A0A3G9IXF4_9ACTN</name>
<dbReference type="Proteomes" id="UP000271573">
    <property type="component" value="Chromosome"/>
</dbReference>
<accession>A0A3G9IXF4</accession>
<evidence type="ECO:0000256" key="4">
    <source>
        <dbReference type="ARBA" id="ARBA00022989"/>
    </source>
</evidence>
<evidence type="ECO:0000313" key="9">
    <source>
        <dbReference type="Proteomes" id="UP000271573"/>
    </source>
</evidence>
<keyword evidence="7" id="KW-0813">Transport</keyword>
<feature type="transmembrane region" description="Helical" evidence="7">
    <location>
        <begin position="129"/>
        <end position="149"/>
    </location>
</feature>
<evidence type="ECO:0000256" key="2">
    <source>
        <dbReference type="ARBA" id="ARBA00022692"/>
    </source>
</evidence>
<keyword evidence="7" id="KW-1003">Cell membrane</keyword>
<keyword evidence="9" id="KW-1185">Reference proteome</keyword>
<dbReference type="PANTHER" id="PTHR30371">
    <property type="entry name" value="SEC-INDEPENDENT PROTEIN TRANSLOCASE PROTEIN TATC"/>
    <property type="match status" value="1"/>
</dbReference>
<feature type="transmembrane region" description="Helical" evidence="7">
    <location>
        <begin position="233"/>
        <end position="253"/>
    </location>
</feature>
<protein>
    <recommendedName>
        <fullName evidence="7">Sec-independent protein translocase protein TatC</fullName>
    </recommendedName>
</protein>
<evidence type="ECO:0000256" key="6">
    <source>
        <dbReference type="ARBA" id="ARBA00023136"/>
    </source>
</evidence>
<feature type="transmembrane region" description="Helical" evidence="7">
    <location>
        <begin position="176"/>
        <end position="199"/>
    </location>
</feature>
<gene>
    <name evidence="7 8" type="primary">tatC</name>
    <name evidence="8" type="ORF">Back2_02450</name>
</gene>
<dbReference type="GO" id="GO:0009977">
    <property type="term" value="F:proton motive force dependent protein transmembrane transporter activity"/>
    <property type="evidence" value="ECO:0007669"/>
    <property type="project" value="TreeGrafter"/>
</dbReference>
<evidence type="ECO:0000256" key="5">
    <source>
        <dbReference type="ARBA" id="ARBA00023010"/>
    </source>
</evidence>
<dbReference type="GO" id="GO:0065002">
    <property type="term" value="P:intracellular protein transmembrane transport"/>
    <property type="evidence" value="ECO:0007669"/>
    <property type="project" value="TreeGrafter"/>
</dbReference>
<keyword evidence="5 7" id="KW-0811">Translocation</keyword>
<comment type="subunit">
    <text evidence="7">The Tat system comprises two distinct complexes: a TatABC complex, containing multiple copies of TatA, TatB and TatC subunits, and a separate TatA complex, containing only TatA subunits. Substrates initially bind to the TatABC complex, which probably triggers association of the separate TatA complex to form the active translocon.</text>
</comment>
<comment type="function">
    <text evidence="7">Part of the twin-arginine translocation (Tat) system that transports large folded proteins containing a characteristic twin-arginine motif in their signal peptide across membranes. Together with TatB, TatC is part of a receptor directly interacting with Tat signal peptides.</text>
</comment>
<dbReference type="PANTHER" id="PTHR30371:SF0">
    <property type="entry name" value="SEC-INDEPENDENT PROTEIN TRANSLOCASE PROTEIN TATC, CHLOROPLASTIC-RELATED"/>
    <property type="match status" value="1"/>
</dbReference>
<reference evidence="8 9" key="1">
    <citation type="submission" date="2018-11" db="EMBL/GenBank/DDBJ databases">
        <title>Complete genome sequence of Nocardioides baekrokdamisoli strain KCTC 39748.</title>
        <authorList>
            <person name="Kang S.W."/>
            <person name="Lee K.C."/>
            <person name="Kim K.K."/>
            <person name="Kim J.S."/>
            <person name="Kim D.S."/>
            <person name="Ko S.H."/>
            <person name="Yang S.H."/>
            <person name="Shin Y.K."/>
            <person name="Lee J.S."/>
        </authorList>
    </citation>
    <scope>NUCLEOTIDE SEQUENCE [LARGE SCALE GENOMIC DNA]</scope>
    <source>
        <strain evidence="8 9">KCTC 39748</strain>
    </source>
</reference>
<keyword evidence="6 7" id="KW-0472">Membrane</keyword>
<dbReference type="KEGG" id="nbe:Back2_02450"/>
<comment type="similarity">
    <text evidence="7">Belongs to the TatC family.</text>
</comment>
<dbReference type="InterPro" id="IPR002033">
    <property type="entry name" value="TatC"/>
</dbReference>
<dbReference type="EMBL" id="AP019307">
    <property type="protein sequence ID" value="BBH15958.1"/>
    <property type="molecule type" value="Genomic_DNA"/>
</dbReference>
<dbReference type="PRINTS" id="PR01840">
    <property type="entry name" value="TATCFAMILY"/>
</dbReference>
<evidence type="ECO:0000313" key="8">
    <source>
        <dbReference type="EMBL" id="BBH15958.1"/>
    </source>
</evidence>
<keyword evidence="4 7" id="KW-1133">Transmembrane helix</keyword>
<evidence type="ECO:0000256" key="1">
    <source>
        <dbReference type="ARBA" id="ARBA00004141"/>
    </source>
</evidence>
<feature type="transmembrane region" description="Helical" evidence="7">
    <location>
        <begin position="36"/>
        <end position="55"/>
    </location>
</feature>
<keyword evidence="3 7" id="KW-0653">Protein transport</keyword>
<feature type="transmembrane region" description="Helical" evidence="7">
    <location>
        <begin position="88"/>
        <end position="109"/>
    </location>
</feature>
<dbReference type="Pfam" id="PF00902">
    <property type="entry name" value="TatC"/>
    <property type="match status" value="1"/>
</dbReference>
<dbReference type="GO" id="GO:0033281">
    <property type="term" value="C:TAT protein transport complex"/>
    <property type="evidence" value="ECO:0007669"/>
    <property type="project" value="UniProtKB-UniRule"/>
</dbReference>
<dbReference type="GO" id="GO:0043953">
    <property type="term" value="P:protein transport by the Tat complex"/>
    <property type="evidence" value="ECO:0007669"/>
    <property type="project" value="UniProtKB-UniRule"/>
</dbReference>
<sequence length="286" mass="31223">MAGGIVAILRGRPVHPVGPDGRMAVSDHLRELRSRLIFSALVFGALFVVALFHYHELFDVIARPYNDAREQLHAQQTMPTTNGVTGGFLLYMKICGWAAVFASSPFWLYQIWAFVSPGLHRHERRRTQALVAITVPLFLGGVALGYWTLRLALRGLIGFNVAGLTNLVDFNGYLTFFIRTLLVFGLALELPVFAVLLNFSGVLSAQAFRSAWRWIVVGTFTGAAIVAPSPDPFTMIILAGVMCVLFVIAGAIAHVNDKRRARAAPNFGLDPDEASELDLSSEVPGA</sequence>
<evidence type="ECO:0000256" key="7">
    <source>
        <dbReference type="HAMAP-Rule" id="MF_00902"/>
    </source>
</evidence>
<evidence type="ECO:0000256" key="3">
    <source>
        <dbReference type="ARBA" id="ARBA00022927"/>
    </source>
</evidence>
<dbReference type="HAMAP" id="MF_00902">
    <property type="entry name" value="TatC"/>
    <property type="match status" value="1"/>
</dbReference>
<dbReference type="RefSeq" id="WP_231998780.1">
    <property type="nucleotide sequence ID" value="NZ_AP019307.1"/>
</dbReference>
<organism evidence="8 9">
    <name type="scientific">Nocardioides baekrokdamisoli</name>
    <dbReference type="NCBI Taxonomy" id="1804624"/>
    <lineage>
        <taxon>Bacteria</taxon>
        <taxon>Bacillati</taxon>
        <taxon>Actinomycetota</taxon>
        <taxon>Actinomycetes</taxon>
        <taxon>Propionibacteriales</taxon>
        <taxon>Nocardioidaceae</taxon>
        <taxon>Nocardioides</taxon>
    </lineage>
</organism>
<comment type="subcellular location">
    <subcellularLocation>
        <location evidence="7">Cell membrane</location>
        <topology evidence="7">Multi-pass membrane protein</topology>
    </subcellularLocation>
    <subcellularLocation>
        <location evidence="1">Membrane</location>
        <topology evidence="1">Multi-pass membrane protein</topology>
    </subcellularLocation>
</comment>
<dbReference type="NCBIfam" id="TIGR00945">
    <property type="entry name" value="tatC"/>
    <property type="match status" value="1"/>
</dbReference>
<proteinExistence type="inferred from homology"/>